<dbReference type="Proteomes" id="UP000000270">
    <property type="component" value="Chromosome"/>
</dbReference>
<dbReference type="KEGG" id="azc:AZC_0965"/>
<dbReference type="PROSITE" id="PS50931">
    <property type="entry name" value="HTH_LYSR"/>
    <property type="match status" value="1"/>
</dbReference>
<organism evidence="6 7">
    <name type="scientific">Azorhizobium caulinodans (strain ATCC 43989 / DSM 5975 / JCM 20966 / LMG 6465 / NBRC 14845 / NCIMB 13405 / ORS 571)</name>
    <dbReference type="NCBI Taxonomy" id="438753"/>
    <lineage>
        <taxon>Bacteria</taxon>
        <taxon>Pseudomonadati</taxon>
        <taxon>Pseudomonadota</taxon>
        <taxon>Alphaproteobacteria</taxon>
        <taxon>Hyphomicrobiales</taxon>
        <taxon>Xanthobacteraceae</taxon>
        <taxon>Azorhizobium</taxon>
    </lineage>
</organism>
<keyword evidence="3" id="KW-0238">DNA-binding</keyword>
<keyword evidence="2" id="KW-0805">Transcription regulation</keyword>
<evidence type="ECO:0000259" key="5">
    <source>
        <dbReference type="PROSITE" id="PS50931"/>
    </source>
</evidence>
<dbReference type="STRING" id="438753.AZC_0965"/>
<evidence type="ECO:0000313" key="7">
    <source>
        <dbReference type="Proteomes" id="UP000000270"/>
    </source>
</evidence>
<accession>A8HUN1</accession>
<dbReference type="EMBL" id="AP009384">
    <property type="protein sequence ID" value="BAF86963.1"/>
    <property type="molecule type" value="Genomic_DNA"/>
</dbReference>
<keyword evidence="4" id="KW-0804">Transcription</keyword>
<dbReference type="HOGENOM" id="CLU_039613_16_4_5"/>
<feature type="domain" description="HTH lysR-type" evidence="5">
    <location>
        <begin position="1"/>
        <end position="29"/>
    </location>
</feature>
<dbReference type="InterPro" id="IPR036388">
    <property type="entry name" value="WH-like_DNA-bd_sf"/>
</dbReference>
<evidence type="ECO:0000256" key="3">
    <source>
        <dbReference type="ARBA" id="ARBA00023125"/>
    </source>
</evidence>
<dbReference type="InterPro" id="IPR036390">
    <property type="entry name" value="WH_DNA-bd_sf"/>
</dbReference>
<reference evidence="6 7" key="6">
    <citation type="journal article" date="2011" name="Appl. Environ. Microbiol.">
        <title>Involvement of the azorhizobial chromosome partition gene (parA) in the onset of bacteroid differentiation during Sesbania rostrata stem nodule development.</title>
        <authorList>
            <person name="Liu CT."/>
            <person name="Lee KB."/>
            <person name="Wang YS."/>
            <person name="Peng MH."/>
            <person name="Lee KT."/>
            <person name="Suzuki S."/>
            <person name="Suzuki T."/>
            <person name="Oyaizu H."/>
        </authorList>
    </citation>
    <scope>NUCLEOTIDE SEQUENCE [LARGE SCALE GENOMIC DNA]</scope>
    <source>
        <strain evidence="7">ATCC 43989 / DSM 5975 / JCM 20966 / LMG 6465 / NBRC 14845 / NCIMB 13405 / ORS 571</strain>
    </source>
</reference>
<evidence type="ECO:0000256" key="4">
    <source>
        <dbReference type="ARBA" id="ARBA00023163"/>
    </source>
</evidence>
<gene>
    <name evidence="6" type="primary">lysR</name>
    <name evidence="6" type="ordered locus">AZC_0965</name>
</gene>
<dbReference type="InterPro" id="IPR005119">
    <property type="entry name" value="LysR_subst-bd"/>
</dbReference>
<dbReference type="FunFam" id="3.40.190.290:FF:000001">
    <property type="entry name" value="Transcriptional regulator, LysR family"/>
    <property type="match status" value="1"/>
</dbReference>
<dbReference type="GO" id="GO:0003700">
    <property type="term" value="F:DNA-binding transcription factor activity"/>
    <property type="evidence" value="ECO:0007669"/>
    <property type="project" value="InterPro"/>
</dbReference>
<dbReference type="InterPro" id="IPR058163">
    <property type="entry name" value="LysR-type_TF_proteobact-type"/>
</dbReference>
<dbReference type="Pfam" id="PF03466">
    <property type="entry name" value="LysR_substrate"/>
    <property type="match status" value="1"/>
</dbReference>
<dbReference type="SUPFAM" id="SSF46785">
    <property type="entry name" value="Winged helix' DNA-binding domain"/>
    <property type="match status" value="1"/>
</dbReference>
<reference evidence="6 7" key="3">
    <citation type="journal article" date="2008" name="BMC Genomics">
        <title>The genome of the versatile nitrogen fixer Azorhizobium caulinodans ORS571.</title>
        <authorList>
            <person name="Lee KB."/>
            <person name="Backer P.D."/>
            <person name="Aono T."/>
            <person name="Liu CT."/>
            <person name="Suzuki S."/>
            <person name="Suzuki T."/>
            <person name="Kaneko T."/>
            <person name="Yamada M."/>
            <person name="Tabata S."/>
            <person name="Kupfer D.M."/>
            <person name="Najar F.Z."/>
            <person name="Wiley G.B."/>
            <person name="Roe B."/>
            <person name="Binnewies T.T."/>
            <person name="Ussery D.W."/>
            <person name="D'Haeze W."/>
            <person name="Herder J.D."/>
            <person name="Gevers D."/>
            <person name="Vereecke D."/>
            <person name="Holsters M."/>
            <person name="Oyaizu H."/>
        </authorList>
    </citation>
    <scope>NUCLEOTIDE SEQUENCE [LARGE SCALE GENOMIC DNA]</scope>
    <source>
        <strain evidence="7">ATCC 43989 / DSM 5975 / JCM 20966 / LMG 6465 / NBRC 14845 / NCIMB 13405 / ORS 571</strain>
    </source>
</reference>
<evidence type="ECO:0000256" key="2">
    <source>
        <dbReference type="ARBA" id="ARBA00023015"/>
    </source>
</evidence>
<dbReference type="Gene3D" id="3.40.190.290">
    <property type="match status" value="1"/>
</dbReference>
<dbReference type="eggNOG" id="COG0583">
    <property type="taxonomic scope" value="Bacteria"/>
</dbReference>
<keyword evidence="7" id="KW-1185">Reference proteome</keyword>
<protein>
    <submittedName>
        <fullName evidence="6">Transcriptional regulator</fullName>
    </submittedName>
</protein>
<name>A8HUN1_AZOC5</name>
<evidence type="ECO:0000256" key="1">
    <source>
        <dbReference type="ARBA" id="ARBA00009437"/>
    </source>
</evidence>
<reference evidence="6 7" key="4">
    <citation type="journal article" date="2009" name="Appl. Environ. Microbiol.">
        <title>Comparative genome-wide transcriptional profiling of Azorhizobium caulinodans ORS571 grown under free-living and symbiotic conditions.</title>
        <authorList>
            <person name="Tsukada S."/>
            <person name="Aono T."/>
            <person name="Akiba N."/>
            <person name="Lee KB."/>
            <person name="Liu CT."/>
            <person name="Toyazaki H."/>
            <person name="Oyaizu H."/>
        </authorList>
    </citation>
    <scope>NUCLEOTIDE SEQUENCE [LARGE SCALE GENOMIC DNA]</scope>
    <source>
        <strain evidence="7">ATCC 43989 / DSM 5975 / JCM 20966 / LMG 6465 / NBRC 14845 / NCIMB 13405 / ORS 571</strain>
    </source>
</reference>
<proteinExistence type="inferred from homology"/>
<dbReference type="GO" id="GO:0006351">
    <property type="term" value="P:DNA-templated transcription"/>
    <property type="evidence" value="ECO:0007669"/>
    <property type="project" value="TreeGrafter"/>
</dbReference>
<comment type="similarity">
    <text evidence="1">Belongs to the LysR transcriptional regulatory family.</text>
</comment>
<dbReference type="GO" id="GO:0043565">
    <property type="term" value="F:sequence-specific DNA binding"/>
    <property type="evidence" value="ECO:0007669"/>
    <property type="project" value="TreeGrafter"/>
</dbReference>
<reference evidence="6 7" key="1">
    <citation type="journal article" date="2007" name="Appl. Environ. Microbiol.">
        <title>Rhizobial factors required for stem nodule maturation and maintenance in Sesbania rostrata-Azorhizobium caulinodans ORS571 symbiosis.</title>
        <authorList>
            <person name="Suzuki S."/>
            <person name="Aono T."/>
            <person name="Lee KB."/>
            <person name="Suzuki T."/>
            <person name="Liu CT."/>
            <person name="Miwa H."/>
            <person name="Wakao S."/>
            <person name="Iki T."/>
            <person name="Oyaizu H."/>
        </authorList>
    </citation>
    <scope>NUCLEOTIDE SEQUENCE [LARGE SCALE GENOMIC DNA]</scope>
    <source>
        <strain evidence="7">ATCC 43989 / DSM 5975 / JCM 20966 / LMG 6465 / NBRC 14845 / NCIMB 13405 / ORS 571</strain>
    </source>
</reference>
<reference evidence="7" key="2">
    <citation type="submission" date="2007-04" db="EMBL/GenBank/DDBJ databases">
        <title>Complete genome sequence of the nitrogen-fixing bacterium Azorhizobium caulinodans ORS571.</title>
        <authorList>
            <person name="Lee K.B."/>
            <person name="Backer P.D."/>
            <person name="Aono T."/>
            <person name="Liu C.T."/>
            <person name="Suzuki S."/>
            <person name="Suzuki T."/>
            <person name="Kaneko T."/>
            <person name="Yamada M."/>
            <person name="Tabata S."/>
            <person name="Kupfer D.M."/>
            <person name="Najar F.Z."/>
            <person name="Wiley G.B."/>
            <person name="Roe B."/>
            <person name="Binnewies T."/>
            <person name="Ussery D."/>
            <person name="Vereecke D."/>
            <person name="Gevers D."/>
            <person name="Holsters M."/>
            <person name="Oyaizu H."/>
        </authorList>
    </citation>
    <scope>NUCLEOTIDE SEQUENCE [LARGE SCALE GENOMIC DNA]</scope>
    <source>
        <strain evidence="7">ATCC 43989 / DSM 5975 / JCM 20966 / LMG 6465 / NBRC 14845 / NCIMB 13405 / ORS 571</strain>
    </source>
</reference>
<evidence type="ECO:0000313" key="6">
    <source>
        <dbReference type="EMBL" id="BAF86963.1"/>
    </source>
</evidence>
<dbReference type="PANTHER" id="PTHR30537:SF5">
    <property type="entry name" value="HTH-TYPE TRANSCRIPTIONAL ACTIVATOR TTDR-RELATED"/>
    <property type="match status" value="1"/>
</dbReference>
<dbReference type="Pfam" id="PF00126">
    <property type="entry name" value="HTH_1"/>
    <property type="match status" value="1"/>
</dbReference>
<dbReference type="PANTHER" id="PTHR30537">
    <property type="entry name" value="HTH-TYPE TRANSCRIPTIONAL REGULATOR"/>
    <property type="match status" value="1"/>
</dbReference>
<dbReference type="SUPFAM" id="SSF53850">
    <property type="entry name" value="Periplasmic binding protein-like II"/>
    <property type="match status" value="1"/>
</dbReference>
<reference evidence="6 7" key="5">
    <citation type="journal article" date="2010" name="Appl. Environ. Microbiol.">
        <title>phrR-like gene praR of Azorhizobium caulinodans ORS571 is essential for symbiosis with Sesbania rostrata and is involved in expression of reb genes.</title>
        <authorList>
            <person name="Akiba N."/>
            <person name="Aono T."/>
            <person name="Toyazaki H."/>
            <person name="Sato S."/>
            <person name="Oyaizu H."/>
        </authorList>
    </citation>
    <scope>NUCLEOTIDE SEQUENCE [LARGE SCALE GENOMIC DNA]</scope>
    <source>
        <strain evidence="7">ATCC 43989 / DSM 5975 / JCM 20966 / LMG 6465 / NBRC 14845 / NCIMB 13405 / ORS 571</strain>
    </source>
</reference>
<sequence>MAASRHLATLEQELGVRLVHRTTRALTLTDEGQVFLPHAQTLLEEKAAAIASICSPEDKATGLLRLSCSAAFARRIINPVVAHFMEANPQVRVDVMISDTVVDVVAEGIDLAIRIAQLGDSTLIARRLADNPCLLIASPAYLARHGRPQTMADLKTHECLTTPNRSHWTFASEGRSVRVKASGRYSSSSMESLHQACIAGLGIANLSLWNVREEIADGRLEAIHLSDGEPETLAIWAVYPTRRLVPAKVRLFIEALSARLRA</sequence>
<dbReference type="AlphaFoldDB" id="A8HUN1"/>
<dbReference type="CDD" id="cd08422">
    <property type="entry name" value="PBP2_CrgA_like"/>
    <property type="match status" value="1"/>
</dbReference>
<dbReference type="InterPro" id="IPR000847">
    <property type="entry name" value="LysR_HTH_N"/>
</dbReference>
<dbReference type="Gene3D" id="1.10.10.10">
    <property type="entry name" value="Winged helix-like DNA-binding domain superfamily/Winged helix DNA-binding domain"/>
    <property type="match status" value="1"/>
</dbReference>